<reference evidence="1 2" key="1">
    <citation type="submission" date="2012-08" db="EMBL/GenBank/DDBJ databases">
        <title>Whole genome shotgun sequence of Austwickia chelonae NBRC 105200.</title>
        <authorList>
            <person name="Yoshida I."/>
            <person name="Hosoyama A."/>
            <person name="Tsuchikane K."/>
            <person name="Katsumata H."/>
            <person name="Ando Y."/>
            <person name="Ohji S."/>
            <person name="Hamada M."/>
            <person name="Tamura T."/>
            <person name="Yamazoe A."/>
            <person name="Yamazaki S."/>
            <person name="Fujita N."/>
        </authorList>
    </citation>
    <scope>NUCLEOTIDE SEQUENCE [LARGE SCALE GENOMIC DNA]</scope>
    <source>
        <strain evidence="1 2">NBRC 105200</strain>
    </source>
</reference>
<organism evidence="1 2">
    <name type="scientific">Austwickia chelonae NBRC 105200</name>
    <dbReference type="NCBI Taxonomy" id="1184607"/>
    <lineage>
        <taxon>Bacteria</taxon>
        <taxon>Bacillati</taxon>
        <taxon>Actinomycetota</taxon>
        <taxon>Actinomycetes</taxon>
        <taxon>Micrococcales</taxon>
        <taxon>Dermatophilaceae</taxon>
        <taxon>Austwickia</taxon>
    </lineage>
</organism>
<dbReference type="SUPFAM" id="SSF51230">
    <property type="entry name" value="Single hybrid motif"/>
    <property type="match status" value="1"/>
</dbReference>
<dbReference type="AlphaFoldDB" id="K6V3G9"/>
<gene>
    <name evidence="1" type="ORF">AUCHE_01_01700</name>
</gene>
<dbReference type="STRING" id="100225.SAMN05421595_1739"/>
<proteinExistence type="predicted"/>
<keyword evidence="2" id="KW-1185">Reference proteome</keyword>
<sequence length="317" mass="32854">MTPGAPGLQEPSGPLEHLGRCPGSTPLIVVRGAGDIATGVVQRCAHAGFDVIALDLARPMAVRWRASLCTAVRQGSWRVEDLVGVRALGLEQARQILAEQRRSGRPGEYRIPVVVDSEAELVRRARPVAVVDAMLAKRNVGTHRGMGDVTVGCGPGFVAGEDVDYVVETMRGHDLGRVISLGAALANTGVPGTIAGHGADRVVRAPEAGRVRVLRDIGAVVRAGEALCVLEGAETSSEVLSPLSGVVRGMIPEETVVSRGLKIADVDPRPAMVACCDTISDKARAVGGGALDAVLQGLSGRCRRGAGSGIDVLEPGR</sequence>
<comment type="caution">
    <text evidence="1">The sequence shown here is derived from an EMBL/GenBank/DDBJ whole genome shotgun (WGS) entry which is preliminary data.</text>
</comment>
<dbReference type="EMBL" id="BAGZ01000001">
    <property type="protein sequence ID" value="GAB76608.1"/>
    <property type="molecule type" value="Genomic_DNA"/>
</dbReference>
<evidence type="ECO:0000313" key="2">
    <source>
        <dbReference type="Proteomes" id="UP000008495"/>
    </source>
</evidence>
<dbReference type="Proteomes" id="UP000008495">
    <property type="component" value="Unassembled WGS sequence"/>
</dbReference>
<dbReference type="Gene3D" id="2.40.50.100">
    <property type="match status" value="1"/>
</dbReference>
<dbReference type="OrthoDB" id="9815497at2"/>
<dbReference type="NCBIfam" id="TIGR03309">
    <property type="entry name" value="matur_yqeB"/>
    <property type="match status" value="1"/>
</dbReference>
<protein>
    <recommendedName>
        <fullName evidence="3">EF2563 family selenium-dependent molybdenum hydroxylase system protein</fullName>
    </recommendedName>
</protein>
<dbReference type="InterPro" id="IPR017695">
    <property type="entry name" value="Se-dep_Mo_hydrolase_YqeB"/>
</dbReference>
<name>K6V3G9_9MICO</name>
<accession>K6V3G9</accession>
<evidence type="ECO:0000313" key="1">
    <source>
        <dbReference type="EMBL" id="GAB76608.1"/>
    </source>
</evidence>
<dbReference type="eggNOG" id="COG3608">
    <property type="taxonomic scope" value="Bacteria"/>
</dbReference>
<evidence type="ECO:0008006" key="3">
    <source>
        <dbReference type="Google" id="ProtNLM"/>
    </source>
</evidence>
<dbReference type="InterPro" id="IPR011053">
    <property type="entry name" value="Single_hybrid_motif"/>
</dbReference>
<dbReference type="RefSeq" id="WP_006501358.1">
    <property type="nucleotide sequence ID" value="NZ_BAGZ01000001.1"/>
</dbReference>